<proteinExistence type="predicted"/>
<reference evidence="1" key="1">
    <citation type="submission" date="2024-01" db="EMBL/GenBank/DDBJ databases">
        <authorList>
            <person name="Webb A."/>
        </authorList>
    </citation>
    <scope>NUCLEOTIDE SEQUENCE</scope>
    <source>
        <strain evidence="1">Pm1</strain>
    </source>
</reference>
<dbReference type="Proteomes" id="UP001162060">
    <property type="component" value="Unassembled WGS sequence"/>
</dbReference>
<organism evidence="1 2">
    <name type="scientific">Peronospora matthiolae</name>
    <dbReference type="NCBI Taxonomy" id="2874970"/>
    <lineage>
        <taxon>Eukaryota</taxon>
        <taxon>Sar</taxon>
        <taxon>Stramenopiles</taxon>
        <taxon>Oomycota</taxon>
        <taxon>Peronosporomycetes</taxon>
        <taxon>Peronosporales</taxon>
        <taxon>Peronosporaceae</taxon>
        <taxon>Peronospora</taxon>
    </lineage>
</organism>
<name>A0AAV1SZQ7_9STRA</name>
<gene>
    <name evidence="1" type="ORF">PM001_LOCUS799</name>
</gene>
<evidence type="ECO:0000313" key="1">
    <source>
        <dbReference type="EMBL" id="CAK7894438.1"/>
    </source>
</evidence>
<sequence>MTVESFAEHPPLGHSDVPDMCHAVASGISESVNKKEASNTDCAKNK</sequence>
<accession>A0AAV1SZQ7</accession>
<protein>
    <recommendedName>
        <fullName evidence="3">Pheromone</fullName>
    </recommendedName>
</protein>
<dbReference type="AlphaFoldDB" id="A0AAV1SZQ7"/>
<evidence type="ECO:0000313" key="2">
    <source>
        <dbReference type="Proteomes" id="UP001162060"/>
    </source>
</evidence>
<dbReference type="EMBL" id="CAKLBY020000004">
    <property type="protein sequence ID" value="CAK7894438.1"/>
    <property type="molecule type" value="Genomic_DNA"/>
</dbReference>
<comment type="caution">
    <text evidence="1">The sequence shown here is derived from an EMBL/GenBank/DDBJ whole genome shotgun (WGS) entry which is preliminary data.</text>
</comment>
<evidence type="ECO:0008006" key="3">
    <source>
        <dbReference type="Google" id="ProtNLM"/>
    </source>
</evidence>